<comment type="caution">
    <text evidence="2">The sequence shown here is derived from an EMBL/GenBank/DDBJ whole genome shotgun (WGS) entry which is preliminary data.</text>
</comment>
<proteinExistence type="predicted"/>
<dbReference type="InterPro" id="IPR026265">
    <property type="entry name" value="LptC"/>
</dbReference>
<dbReference type="OrthoDB" id="5293452at2"/>
<name>A0A1L8CN82_9PROT</name>
<reference evidence="2 3" key="1">
    <citation type="journal article" date="2017" name="Arch. Microbiol.">
        <title>Mariprofundus micogutta sp. nov., a novel iron-oxidizing zetaproteobacterium isolated from a deep-sea hydrothermal field at the Bayonnaise knoll of the Izu-Ogasawara arc, and a description of Mariprofundales ord. nov. and Zetaproteobacteria classis nov.</title>
        <authorList>
            <person name="Makita H."/>
            <person name="Tanaka E."/>
            <person name="Mitsunobu S."/>
            <person name="Miyazaki M."/>
            <person name="Nunoura T."/>
            <person name="Uematsu K."/>
            <person name="Takaki Y."/>
            <person name="Nishi S."/>
            <person name="Shimamura S."/>
            <person name="Takai K."/>
        </authorList>
    </citation>
    <scope>NUCLEOTIDE SEQUENCE [LARGE SCALE GENOMIC DNA]</scope>
    <source>
        <strain evidence="2 3">ET2</strain>
    </source>
</reference>
<organism evidence="2 3">
    <name type="scientific">Mariprofundus micogutta</name>
    <dbReference type="NCBI Taxonomy" id="1921010"/>
    <lineage>
        <taxon>Bacteria</taxon>
        <taxon>Pseudomonadati</taxon>
        <taxon>Pseudomonadota</taxon>
        <taxon>Candidatius Mariprofundia</taxon>
        <taxon>Mariprofundales</taxon>
        <taxon>Mariprofundaceae</taxon>
        <taxon>Mariprofundus</taxon>
    </lineage>
</organism>
<dbReference type="InterPro" id="IPR010664">
    <property type="entry name" value="LipoPS_assembly_LptC-rel"/>
</dbReference>
<feature type="transmembrane region" description="Helical" evidence="1">
    <location>
        <begin position="12"/>
        <end position="30"/>
    </location>
</feature>
<dbReference type="GO" id="GO:0005886">
    <property type="term" value="C:plasma membrane"/>
    <property type="evidence" value="ECO:0007669"/>
    <property type="project" value="InterPro"/>
</dbReference>
<dbReference type="STRING" id="1921010.MMIC_P1332"/>
<dbReference type="Pfam" id="PF06835">
    <property type="entry name" value="LptC"/>
    <property type="match status" value="1"/>
</dbReference>
<keyword evidence="1" id="KW-0472">Membrane</keyword>
<dbReference type="EMBL" id="BDFD01000010">
    <property type="protein sequence ID" value="GAV20367.1"/>
    <property type="molecule type" value="Genomic_DNA"/>
</dbReference>
<dbReference type="Gene3D" id="2.60.450.10">
    <property type="entry name" value="Lipopolysaccharide (LPS) transport protein A like domain"/>
    <property type="match status" value="1"/>
</dbReference>
<sequence length="192" mass="22198">MRFSFWPWLKWASLLLSVGSIVIAITLMWLQSPQEVAVEETQVEKPQTKVESPLIVERKDGKVIWQLKAEEAKQQLDGQMNLVSPTLSLFTQSGDKITIDSKQAWFNPLSRDIRFEDQVNVVYDLWHLTTDMMIYTSATDVLHVPEKFNIKGESMSARGKNMRLHRQREEIIVDEGIWIQDNSSPQWQGAKP</sequence>
<evidence type="ECO:0000313" key="3">
    <source>
        <dbReference type="Proteomes" id="UP000231632"/>
    </source>
</evidence>
<dbReference type="NCBIfam" id="TIGR04409">
    <property type="entry name" value="LptC_YrbK"/>
    <property type="match status" value="1"/>
</dbReference>
<keyword evidence="1" id="KW-0812">Transmembrane</keyword>
<dbReference type="AlphaFoldDB" id="A0A1L8CN82"/>
<protein>
    <submittedName>
        <fullName evidence="2">Lipopolysaccharide-assembly, LptC-related</fullName>
    </submittedName>
</protein>
<dbReference type="GO" id="GO:0015221">
    <property type="term" value="F:lipopolysaccharide transmembrane transporter activity"/>
    <property type="evidence" value="ECO:0007669"/>
    <property type="project" value="InterPro"/>
</dbReference>
<evidence type="ECO:0000256" key="1">
    <source>
        <dbReference type="SAM" id="Phobius"/>
    </source>
</evidence>
<keyword evidence="3" id="KW-1185">Reference proteome</keyword>
<evidence type="ECO:0000313" key="2">
    <source>
        <dbReference type="EMBL" id="GAV20367.1"/>
    </source>
</evidence>
<dbReference type="RefSeq" id="WP_072659692.1">
    <property type="nucleotide sequence ID" value="NZ_BDFD01000010.1"/>
</dbReference>
<dbReference type="Proteomes" id="UP000231632">
    <property type="component" value="Unassembled WGS sequence"/>
</dbReference>
<accession>A0A1L8CN82</accession>
<keyword evidence="1" id="KW-1133">Transmembrane helix</keyword>
<gene>
    <name evidence="2" type="ORF">MMIC_P1332</name>
</gene>